<keyword evidence="1" id="KW-0812">Transmembrane</keyword>
<evidence type="ECO:0000256" key="1">
    <source>
        <dbReference type="SAM" id="Phobius"/>
    </source>
</evidence>
<name>A0A0R0EHZ9_SOYBN</name>
<organism evidence="2">
    <name type="scientific">Glycine max</name>
    <name type="common">Soybean</name>
    <name type="synonym">Glycine hispida</name>
    <dbReference type="NCBI Taxonomy" id="3847"/>
    <lineage>
        <taxon>Eukaryota</taxon>
        <taxon>Viridiplantae</taxon>
        <taxon>Streptophyta</taxon>
        <taxon>Embryophyta</taxon>
        <taxon>Tracheophyta</taxon>
        <taxon>Spermatophyta</taxon>
        <taxon>Magnoliopsida</taxon>
        <taxon>eudicotyledons</taxon>
        <taxon>Gunneridae</taxon>
        <taxon>Pentapetalae</taxon>
        <taxon>rosids</taxon>
        <taxon>fabids</taxon>
        <taxon>Fabales</taxon>
        <taxon>Fabaceae</taxon>
        <taxon>Papilionoideae</taxon>
        <taxon>50 kb inversion clade</taxon>
        <taxon>NPAAA clade</taxon>
        <taxon>indigoferoid/millettioid clade</taxon>
        <taxon>Phaseoleae</taxon>
        <taxon>Glycine</taxon>
        <taxon>Glycine subgen. Soja</taxon>
    </lineage>
</organism>
<keyword evidence="4" id="KW-1185">Reference proteome</keyword>
<dbReference type="Proteomes" id="UP000008827">
    <property type="component" value="Chromosome 19"/>
</dbReference>
<evidence type="ECO:0000313" key="3">
    <source>
        <dbReference type="EnsemblPlants" id="KRG93552"/>
    </source>
</evidence>
<keyword evidence="1" id="KW-0472">Membrane</keyword>
<reference evidence="2" key="3">
    <citation type="submission" date="2018-07" db="EMBL/GenBank/DDBJ databases">
        <title>WGS assembly of Glycine max.</title>
        <authorList>
            <person name="Schmutz J."/>
            <person name="Cannon S."/>
            <person name="Schlueter J."/>
            <person name="Ma J."/>
            <person name="Mitros T."/>
            <person name="Nelson W."/>
            <person name="Hyten D."/>
            <person name="Song Q."/>
            <person name="Thelen J."/>
            <person name="Cheng J."/>
            <person name="Xu D."/>
            <person name="Hellsten U."/>
            <person name="May G."/>
            <person name="Yu Y."/>
            <person name="Sakurai T."/>
            <person name="Umezawa T."/>
            <person name="Bhattacharyya M."/>
            <person name="Sandhu D."/>
            <person name="Valliyodan B."/>
            <person name="Lindquist E."/>
            <person name="Peto M."/>
            <person name="Grant D."/>
            <person name="Shu S."/>
            <person name="Goodstein D."/>
            <person name="Barry K."/>
            <person name="Futrell-Griggs M."/>
            <person name="Abernathy B."/>
            <person name="Du J."/>
            <person name="Tian Z."/>
            <person name="Zhu L."/>
            <person name="Gill N."/>
            <person name="Joshi T."/>
            <person name="Libault M."/>
            <person name="Sethuraman A."/>
            <person name="Zhang X."/>
            <person name="Shinozaki K."/>
            <person name="Nguyen H."/>
            <person name="Wing R."/>
            <person name="Cregan P."/>
            <person name="Specht J."/>
            <person name="Grimwood J."/>
            <person name="Rokhsar D."/>
            <person name="Stacey G."/>
            <person name="Shoemaker R."/>
            <person name="Jackson S."/>
        </authorList>
    </citation>
    <scope>NUCLEOTIDE SEQUENCE</scope>
    <source>
        <tissue evidence="2">Callus</tissue>
    </source>
</reference>
<protein>
    <submittedName>
        <fullName evidence="2 3">Uncharacterized protein</fullName>
    </submittedName>
</protein>
<evidence type="ECO:0000313" key="2">
    <source>
        <dbReference type="EMBL" id="KRG93552.1"/>
    </source>
</evidence>
<reference evidence="3" key="2">
    <citation type="submission" date="2018-02" db="UniProtKB">
        <authorList>
            <consortium name="EnsemblPlants"/>
        </authorList>
    </citation>
    <scope>IDENTIFICATION</scope>
    <source>
        <strain evidence="3">Williams 82</strain>
    </source>
</reference>
<dbReference type="Gramene" id="KRG93552">
    <property type="protein sequence ID" value="KRG93552"/>
    <property type="gene ID" value="GLYMA_19G023900"/>
</dbReference>
<sequence length="118" mass="13771">MSILLLSLFASGVKKYFVHASITFFSLFCTFFTSFWLTFVVCFSRSSLLRCLVWFGLVWRSKSNTFAPMLFYVYVVHGYVTFFGLFFEIVFAALFGLVWRSKGFSIRCMIDLGRSNFM</sequence>
<dbReference type="EnsemblPlants" id="KRG93552">
    <property type="protein sequence ID" value="KRG93552"/>
    <property type="gene ID" value="GLYMA_19G023900"/>
</dbReference>
<gene>
    <name evidence="2" type="ORF">GLYMA_19G023900</name>
</gene>
<evidence type="ECO:0000313" key="4">
    <source>
        <dbReference type="Proteomes" id="UP000008827"/>
    </source>
</evidence>
<dbReference type="InParanoid" id="A0A0R0EHZ9"/>
<dbReference type="AlphaFoldDB" id="A0A0R0EHZ9"/>
<dbReference type="SMR" id="A0A0R0EHZ9"/>
<proteinExistence type="predicted"/>
<dbReference type="EMBL" id="CM000852">
    <property type="protein sequence ID" value="KRG93552.1"/>
    <property type="molecule type" value="Genomic_DNA"/>
</dbReference>
<keyword evidence="1" id="KW-1133">Transmembrane helix</keyword>
<accession>A0A0R0EHZ9</accession>
<feature type="transmembrane region" description="Helical" evidence="1">
    <location>
        <begin position="71"/>
        <end position="99"/>
    </location>
</feature>
<reference evidence="2 3" key="1">
    <citation type="journal article" date="2010" name="Nature">
        <title>Genome sequence of the palaeopolyploid soybean.</title>
        <authorList>
            <person name="Schmutz J."/>
            <person name="Cannon S.B."/>
            <person name="Schlueter J."/>
            <person name="Ma J."/>
            <person name="Mitros T."/>
            <person name="Nelson W."/>
            <person name="Hyten D.L."/>
            <person name="Song Q."/>
            <person name="Thelen J.J."/>
            <person name="Cheng J."/>
            <person name="Xu D."/>
            <person name="Hellsten U."/>
            <person name="May G.D."/>
            <person name="Yu Y."/>
            <person name="Sakurai T."/>
            <person name="Umezawa T."/>
            <person name="Bhattacharyya M.K."/>
            <person name="Sandhu D."/>
            <person name="Valliyodan B."/>
            <person name="Lindquist E."/>
            <person name="Peto M."/>
            <person name="Grant D."/>
            <person name="Shu S."/>
            <person name="Goodstein D."/>
            <person name="Barry K."/>
            <person name="Futrell-Griggs M."/>
            <person name="Abernathy B."/>
            <person name="Du J."/>
            <person name="Tian Z."/>
            <person name="Zhu L."/>
            <person name="Gill N."/>
            <person name="Joshi T."/>
            <person name="Libault M."/>
            <person name="Sethuraman A."/>
            <person name="Zhang X.-C."/>
            <person name="Shinozaki K."/>
            <person name="Nguyen H.T."/>
            <person name="Wing R.A."/>
            <person name="Cregan P."/>
            <person name="Specht J."/>
            <person name="Grimwood J."/>
            <person name="Rokhsar D."/>
            <person name="Stacey G."/>
            <person name="Shoemaker R.C."/>
            <person name="Jackson S.A."/>
        </authorList>
    </citation>
    <scope>NUCLEOTIDE SEQUENCE [LARGE SCALE GENOMIC DNA]</scope>
    <source>
        <strain evidence="3">cv. Williams 82</strain>
        <tissue evidence="2">Callus</tissue>
    </source>
</reference>